<accession>A0AAW5N4U0</accession>
<comment type="caution">
    <text evidence="3">The sequence shown here is derived from an EMBL/GenBank/DDBJ whole genome shotgun (WGS) entry which is preliminary data.</text>
</comment>
<dbReference type="PANTHER" id="PTHR32063">
    <property type="match status" value="1"/>
</dbReference>
<dbReference type="GO" id="GO:0042910">
    <property type="term" value="F:xenobiotic transmembrane transporter activity"/>
    <property type="evidence" value="ECO:0007669"/>
    <property type="project" value="TreeGrafter"/>
</dbReference>
<dbReference type="Gene3D" id="3.30.2090.10">
    <property type="entry name" value="Multidrug efflux transporter AcrB TolC docking domain, DN and DC subdomains"/>
    <property type="match status" value="1"/>
</dbReference>
<evidence type="ECO:0000313" key="3">
    <source>
        <dbReference type="EMBL" id="MCR6680022.1"/>
    </source>
</evidence>
<dbReference type="Pfam" id="PF00873">
    <property type="entry name" value="ACR_tran"/>
    <property type="match status" value="1"/>
</dbReference>
<feature type="non-terminal residue" evidence="3">
    <location>
        <position position="1"/>
    </location>
</feature>
<feature type="non-terminal residue" evidence="3">
    <location>
        <position position="76"/>
    </location>
</feature>
<evidence type="ECO:0000313" key="4">
    <source>
        <dbReference type="Proteomes" id="UP001206878"/>
    </source>
</evidence>
<proteinExistence type="predicted"/>
<sequence>AVVESALGGMRLSTTIEGRQRFSVNARFAQDFRNNIQSLKRLQVQTMSFGPIPLETVADVKITEGPPMINSENAML</sequence>
<dbReference type="InterPro" id="IPR001036">
    <property type="entry name" value="Acrflvin-R"/>
</dbReference>
<protein>
    <submittedName>
        <fullName evidence="3">Efflux RND transporter permease subunit</fullName>
    </submittedName>
</protein>
<keyword evidence="2" id="KW-0472">Membrane</keyword>
<keyword evidence="1" id="KW-0812">Transmembrane</keyword>
<dbReference type="InterPro" id="IPR027463">
    <property type="entry name" value="AcrB_DN_DC_subdom"/>
</dbReference>
<organism evidence="3 4">
    <name type="scientific">Escherichia marmotae</name>
    <dbReference type="NCBI Taxonomy" id="1499973"/>
    <lineage>
        <taxon>Bacteria</taxon>
        <taxon>Pseudomonadati</taxon>
        <taxon>Pseudomonadota</taxon>
        <taxon>Gammaproteobacteria</taxon>
        <taxon>Enterobacterales</taxon>
        <taxon>Enterobacteriaceae</taxon>
        <taxon>Escherichia</taxon>
    </lineage>
</organism>
<reference evidence="3" key="1">
    <citation type="submission" date="2022-07" db="EMBL/GenBank/DDBJ databases">
        <title>Diversity of ethanolamine utilization by human commensal Escherichia coli.</title>
        <authorList>
            <person name="Jubelin G."/>
        </authorList>
    </citation>
    <scope>NUCLEOTIDE SEQUENCE</scope>
    <source>
        <strain evidence="3">S1</strain>
    </source>
</reference>
<evidence type="ECO:0000256" key="2">
    <source>
        <dbReference type="ARBA" id="ARBA00022989"/>
    </source>
</evidence>
<dbReference type="AlphaFoldDB" id="A0AAW5N4U0"/>
<dbReference type="SUPFAM" id="SSF82714">
    <property type="entry name" value="Multidrug efflux transporter AcrB TolC docking domain, DN and DC subdomains"/>
    <property type="match status" value="1"/>
</dbReference>
<dbReference type="EMBL" id="JANPXH010002140">
    <property type="protein sequence ID" value="MCR6680022.1"/>
    <property type="molecule type" value="Genomic_DNA"/>
</dbReference>
<dbReference type="GO" id="GO:0005886">
    <property type="term" value="C:plasma membrane"/>
    <property type="evidence" value="ECO:0007669"/>
    <property type="project" value="TreeGrafter"/>
</dbReference>
<name>A0AAW5N4U0_9ESCH</name>
<evidence type="ECO:0000256" key="1">
    <source>
        <dbReference type="ARBA" id="ARBA00022692"/>
    </source>
</evidence>
<gene>
    <name evidence="3" type="ORF">NVV43_32295</name>
</gene>
<dbReference type="PANTHER" id="PTHR32063:SF19">
    <property type="entry name" value="CATION EFFLUX SYSTEM PROTEIN CUSA"/>
    <property type="match status" value="1"/>
</dbReference>
<dbReference type="Proteomes" id="UP001206878">
    <property type="component" value="Unassembled WGS sequence"/>
</dbReference>
<keyword evidence="2" id="KW-1133">Transmembrane helix</keyword>